<accession>A0AA96EN30</accession>
<keyword evidence="1" id="KW-0472">Membrane</keyword>
<evidence type="ECO:0000313" key="2">
    <source>
        <dbReference type="EMBL" id="WNL50515.1"/>
    </source>
</evidence>
<protein>
    <submittedName>
        <fullName evidence="2">Uncharacterized protein</fullName>
    </submittedName>
</protein>
<sequence length="43" mass="5048">MSKKRGWQIVGNSSSSIKFSILENFMLFSLVFWILFTKNLCDM</sequence>
<gene>
    <name evidence="2" type="ORF">MarDSR_476</name>
</gene>
<name>A0AA96EN30_9VIRU</name>
<dbReference type="EMBL" id="OR343189">
    <property type="protein sequence ID" value="WNL50515.1"/>
    <property type="molecule type" value="Genomic_DNA"/>
</dbReference>
<reference evidence="2" key="1">
    <citation type="submission" date="2023-07" db="EMBL/GenBank/DDBJ databases">
        <authorList>
            <person name="Xia Y."/>
        </authorList>
    </citation>
    <scope>NUCLEOTIDE SEQUENCE</scope>
    <source>
        <strain evidence="2">E</strain>
    </source>
</reference>
<organism evidence="2">
    <name type="scientific">Marseillevirus sp</name>
    <dbReference type="NCBI Taxonomy" id="2809551"/>
    <lineage>
        <taxon>Viruses</taxon>
        <taxon>Varidnaviria</taxon>
        <taxon>Bamfordvirae</taxon>
        <taxon>Nucleocytoviricota</taxon>
        <taxon>Megaviricetes</taxon>
        <taxon>Pimascovirales</taxon>
        <taxon>Pimascovirales incertae sedis</taxon>
        <taxon>Marseilleviridae</taxon>
        <taxon>Marseillevirus</taxon>
    </lineage>
</organism>
<proteinExistence type="predicted"/>
<keyword evidence="1" id="KW-0812">Transmembrane</keyword>
<feature type="transmembrane region" description="Helical" evidence="1">
    <location>
        <begin position="21"/>
        <end position="40"/>
    </location>
</feature>
<evidence type="ECO:0000256" key="1">
    <source>
        <dbReference type="SAM" id="Phobius"/>
    </source>
</evidence>
<keyword evidence="1" id="KW-1133">Transmembrane helix</keyword>